<gene>
    <name evidence="1" type="ORF">EVA_10183</name>
</gene>
<evidence type="ECO:0008006" key="2">
    <source>
        <dbReference type="Google" id="ProtNLM"/>
    </source>
</evidence>
<proteinExistence type="predicted"/>
<accession>J9GP38</accession>
<dbReference type="InterPro" id="IPR019289">
    <property type="entry name" value="Phage_tail_E/E"/>
</dbReference>
<reference evidence="1" key="1">
    <citation type="journal article" date="2012" name="PLoS ONE">
        <title>Gene sets for utilization of primary and secondary nutrition supplies in the distal gut of endangered iberian lynx.</title>
        <authorList>
            <person name="Alcaide M."/>
            <person name="Messina E."/>
            <person name="Richter M."/>
            <person name="Bargiela R."/>
            <person name="Peplies J."/>
            <person name="Huws S.A."/>
            <person name="Newbold C.J."/>
            <person name="Golyshin P.N."/>
            <person name="Simon M.A."/>
            <person name="Lopez G."/>
            <person name="Yakimov M.M."/>
            <person name="Ferrer M."/>
        </authorList>
    </citation>
    <scope>NUCLEOTIDE SEQUENCE</scope>
</reference>
<dbReference type="AlphaFoldDB" id="J9GP38"/>
<dbReference type="Pfam" id="PF10109">
    <property type="entry name" value="Phage_TAC_7"/>
    <property type="match status" value="1"/>
</dbReference>
<protein>
    <recommendedName>
        <fullName evidence="2">Phage tail assembly protein</fullName>
    </recommendedName>
</protein>
<name>J9GP38_9ZZZZ</name>
<organism evidence="1">
    <name type="scientific">gut metagenome</name>
    <dbReference type="NCBI Taxonomy" id="749906"/>
    <lineage>
        <taxon>unclassified sequences</taxon>
        <taxon>metagenomes</taxon>
        <taxon>organismal metagenomes</taxon>
    </lineage>
</organism>
<comment type="caution">
    <text evidence="1">The sequence shown here is derived from an EMBL/GenBank/DDBJ whole genome shotgun (WGS) entry which is preliminary data.</text>
</comment>
<evidence type="ECO:0000313" key="1">
    <source>
        <dbReference type="EMBL" id="EJX01710.1"/>
    </source>
</evidence>
<sequence>MAQKFSFKKLKKAIFPVELPDGTTVTLREPTKAELEAINDAGQQEDMVSLLALALSANLEGKTFSAEDFDEFSVTELLQFSQAYTDFINELYPKN</sequence>
<dbReference type="EMBL" id="AMCI01002849">
    <property type="protein sequence ID" value="EJX01710.1"/>
    <property type="molecule type" value="Genomic_DNA"/>
</dbReference>